<evidence type="ECO:0000313" key="2">
    <source>
        <dbReference type="Proteomes" id="UP000652761"/>
    </source>
</evidence>
<sequence length="124" mass="13255">MSCVAAAGGAARRSGGACAMEPRRFRPGPWSWDAARSGGEAEARMDQVAEVSWRRLALGRVRLVLCVAKRMGARQEGDGGAARARRTWCDARAGRMACAAARRVRLVVQSNRGRDGAVRAVKAC</sequence>
<keyword evidence="2" id="KW-1185">Reference proteome</keyword>
<reference evidence="1" key="1">
    <citation type="submission" date="2017-07" db="EMBL/GenBank/DDBJ databases">
        <title>Taro Niue Genome Assembly and Annotation.</title>
        <authorList>
            <person name="Atibalentja N."/>
            <person name="Keating K."/>
            <person name="Fields C.J."/>
        </authorList>
    </citation>
    <scope>NUCLEOTIDE SEQUENCE</scope>
    <source>
        <strain evidence="1">Niue_2</strain>
        <tissue evidence="1">Leaf</tissue>
    </source>
</reference>
<protein>
    <submittedName>
        <fullName evidence="1">Uncharacterized protein</fullName>
    </submittedName>
</protein>
<organism evidence="1 2">
    <name type="scientific">Colocasia esculenta</name>
    <name type="common">Wild taro</name>
    <name type="synonym">Arum esculentum</name>
    <dbReference type="NCBI Taxonomy" id="4460"/>
    <lineage>
        <taxon>Eukaryota</taxon>
        <taxon>Viridiplantae</taxon>
        <taxon>Streptophyta</taxon>
        <taxon>Embryophyta</taxon>
        <taxon>Tracheophyta</taxon>
        <taxon>Spermatophyta</taxon>
        <taxon>Magnoliopsida</taxon>
        <taxon>Liliopsida</taxon>
        <taxon>Araceae</taxon>
        <taxon>Aroideae</taxon>
        <taxon>Colocasieae</taxon>
        <taxon>Colocasia</taxon>
    </lineage>
</organism>
<comment type="caution">
    <text evidence="1">The sequence shown here is derived from an EMBL/GenBank/DDBJ whole genome shotgun (WGS) entry which is preliminary data.</text>
</comment>
<gene>
    <name evidence="1" type="ORF">Taro_032045</name>
</gene>
<evidence type="ECO:0000313" key="1">
    <source>
        <dbReference type="EMBL" id="MQL99322.1"/>
    </source>
</evidence>
<dbReference type="AlphaFoldDB" id="A0A843VKC7"/>
<name>A0A843VKC7_COLES</name>
<accession>A0A843VKC7</accession>
<proteinExistence type="predicted"/>
<dbReference type="EMBL" id="NMUH01002331">
    <property type="protein sequence ID" value="MQL99322.1"/>
    <property type="molecule type" value="Genomic_DNA"/>
</dbReference>
<dbReference type="Proteomes" id="UP000652761">
    <property type="component" value="Unassembled WGS sequence"/>
</dbReference>